<organism evidence="13">
    <name type="scientific">Mikania micrantha</name>
    <name type="common">bitter vine</name>
    <dbReference type="NCBI Taxonomy" id="192012"/>
    <lineage>
        <taxon>Eukaryota</taxon>
        <taxon>Viridiplantae</taxon>
        <taxon>Streptophyta</taxon>
        <taxon>Embryophyta</taxon>
        <taxon>Tracheophyta</taxon>
        <taxon>Spermatophyta</taxon>
        <taxon>Magnoliopsida</taxon>
        <taxon>eudicotyledons</taxon>
        <taxon>Gunneridae</taxon>
        <taxon>Pentapetalae</taxon>
        <taxon>asterids</taxon>
        <taxon>campanulids</taxon>
        <taxon>Asterales</taxon>
        <taxon>Asteraceae</taxon>
        <taxon>Asteroideae</taxon>
        <taxon>Heliantheae alliance</taxon>
        <taxon>Eupatorieae</taxon>
        <taxon>Mikania</taxon>
    </lineage>
</organism>
<evidence type="ECO:0000256" key="1">
    <source>
        <dbReference type="ARBA" id="ARBA00004869"/>
    </source>
</evidence>
<evidence type="ECO:0000259" key="12">
    <source>
        <dbReference type="SMART" id="SM00846"/>
    </source>
</evidence>
<dbReference type="GO" id="GO:0050661">
    <property type="term" value="F:NADP binding"/>
    <property type="evidence" value="ECO:0007669"/>
    <property type="project" value="InterPro"/>
</dbReference>
<feature type="site" description="Activates thiol group during catalysis" evidence="9">
    <location>
        <position position="184"/>
    </location>
</feature>
<evidence type="ECO:0000256" key="11">
    <source>
        <dbReference type="RuleBase" id="RU361160"/>
    </source>
</evidence>
<dbReference type="EC" id="1.2.1.-" evidence="11"/>
<dbReference type="GO" id="GO:0004365">
    <property type="term" value="F:glyceraldehyde-3-phosphate dehydrogenase (NAD+) (phosphorylating) activity"/>
    <property type="evidence" value="ECO:0007669"/>
    <property type="project" value="TreeGrafter"/>
</dbReference>
<dbReference type="InterPro" id="IPR020828">
    <property type="entry name" value="GlycerAld_3-P_DH_NAD(P)-bd"/>
</dbReference>
<accession>G8XWY8</accession>
<feature type="binding site" evidence="8">
    <location>
        <begin position="16"/>
        <end position="17"/>
    </location>
    <ligand>
        <name>NAD(+)</name>
        <dbReference type="ChEBI" id="CHEBI:57540"/>
    </ligand>
</feature>
<keyword evidence="8" id="KW-0547">Nucleotide-binding</keyword>
<evidence type="ECO:0000256" key="9">
    <source>
        <dbReference type="PIRSR" id="PIRSR000149-4"/>
    </source>
</evidence>
<dbReference type="GO" id="GO:0006006">
    <property type="term" value="P:glucose metabolic process"/>
    <property type="evidence" value="ECO:0007669"/>
    <property type="project" value="InterPro"/>
</dbReference>
<dbReference type="Pfam" id="PF00044">
    <property type="entry name" value="Gp_dh_N"/>
    <property type="match status" value="1"/>
</dbReference>
<evidence type="ECO:0000256" key="8">
    <source>
        <dbReference type="PIRSR" id="PIRSR000149-3"/>
    </source>
</evidence>
<dbReference type="Pfam" id="PF02800">
    <property type="entry name" value="Gp_dh_C"/>
    <property type="match status" value="1"/>
</dbReference>
<feature type="binding site" evidence="7">
    <location>
        <begin position="216"/>
        <end position="217"/>
    </location>
    <ligand>
        <name>D-glyceraldehyde 3-phosphate</name>
        <dbReference type="ChEBI" id="CHEBI:59776"/>
    </ligand>
</feature>
<dbReference type="PRINTS" id="PR00078">
    <property type="entry name" value="G3PDHDRGNASE"/>
</dbReference>
<evidence type="ECO:0000256" key="6">
    <source>
        <dbReference type="PIRSR" id="PIRSR000149-1"/>
    </source>
</evidence>
<dbReference type="InterPro" id="IPR020830">
    <property type="entry name" value="GlycerAld_3-P_DH_AS"/>
</dbReference>
<dbReference type="FunFam" id="3.40.50.720:FF:000020">
    <property type="entry name" value="Glyceraldehyde-3-phosphate dehydrogenase"/>
    <property type="match status" value="1"/>
</dbReference>
<dbReference type="NCBIfam" id="TIGR01534">
    <property type="entry name" value="GAPDH-I"/>
    <property type="match status" value="1"/>
</dbReference>
<dbReference type="SMART" id="SM00846">
    <property type="entry name" value="Gp_dh_N"/>
    <property type="match status" value="1"/>
</dbReference>
<evidence type="ECO:0000256" key="3">
    <source>
        <dbReference type="ARBA" id="ARBA00023002"/>
    </source>
</evidence>
<dbReference type="PANTHER" id="PTHR10836:SF112">
    <property type="entry name" value="GLYCERALDEHYDE-3-PHOSPHATE DEHYDROGENASE GAPC1, CYTOSOLIC-RELATED"/>
    <property type="match status" value="1"/>
</dbReference>
<dbReference type="SUPFAM" id="SSF55347">
    <property type="entry name" value="Glyceraldehyde-3-phosphate dehydrogenase-like, C-terminal domain"/>
    <property type="match status" value="1"/>
</dbReference>
<comment type="similarity">
    <text evidence="2 10">Belongs to the glyceraldehyde-3-phosphate dehydrogenase family.</text>
</comment>
<sequence>MATDKKIKIGINGFGRIGRLVARVALLSTDIELVAVNDPFISTDYMTYMFKYDTVHGQWKHHELKVKDEKTLLFGEKPVTVFGVRNPDEIPWGAAGADFVVESTGVFTDKDKAAAHLKGGAKKVIISAPSGNAPMFVVGVNEKEYTPDLDIVSNASCTTNCLAPLAKVINDRFGIVEGLMTTVHAMTATQKTVDGPSMKDWRGGRAASFNIIPSSTGAAKAVGKVLPALNGKLTGMAFRVPTVDVSVVDLTVRLEKKATYEQVKAAIKKESEGKLKGILGYVDEDVVSTDFLGDSRSSIFDAKAGIALNENFLKLVSWYDNEWGYSSRVIDLIRHIASVKA</sequence>
<dbReference type="InterPro" id="IPR006424">
    <property type="entry name" value="Glyceraldehyde-3-P_DH_1"/>
</dbReference>
<feature type="binding site" evidence="7">
    <location>
        <position position="187"/>
    </location>
    <ligand>
        <name>D-glyceraldehyde 3-phosphate</name>
        <dbReference type="ChEBI" id="CHEBI:59776"/>
    </ligand>
</feature>
<reference evidence="13" key="1">
    <citation type="submission" date="2009-03" db="EMBL/GenBank/DDBJ databases">
        <title>Molecular cloning and sequence analysis of a glyceraldehyde 3-phosphate dehydrogenase gene from Mikania micrantha.</title>
        <authorList>
            <person name="Li D."/>
            <person name="Peng S."/>
        </authorList>
    </citation>
    <scope>NUCLEOTIDE SEQUENCE</scope>
</reference>
<evidence type="ECO:0000256" key="7">
    <source>
        <dbReference type="PIRSR" id="PIRSR000149-2"/>
    </source>
</evidence>
<feature type="binding site" evidence="8">
    <location>
        <position position="38"/>
    </location>
    <ligand>
        <name>NAD(+)</name>
        <dbReference type="ChEBI" id="CHEBI:57540"/>
    </ligand>
</feature>
<dbReference type="EMBL" id="FJ872513">
    <property type="protein sequence ID" value="ACZ51445.1"/>
    <property type="molecule type" value="mRNA"/>
</dbReference>
<feature type="domain" description="Glyceraldehyde 3-phosphate dehydrogenase NAD(P) binding" evidence="12">
    <location>
        <begin position="7"/>
        <end position="157"/>
    </location>
</feature>
<feature type="binding site" evidence="8">
    <location>
        <position position="127"/>
    </location>
    <ligand>
        <name>NAD(+)</name>
        <dbReference type="ChEBI" id="CHEBI:57540"/>
    </ligand>
</feature>
<dbReference type="GO" id="GO:0005829">
    <property type="term" value="C:cytosol"/>
    <property type="evidence" value="ECO:0007669"/>
    <property type="project" value="TreeGrafter"/>
</dbReference>
<dbReference type="SUPFAM" id="SSF51735">
    <property type="entry name" value="NAD(P)-binding Rossmann-fold domains"/>
    <property type="match status" value="1"/>
</dbReference>
<feature type="active site" description="Nucleophile" evidence="6">
    <location>
        <position position="157"/>
    </location>
</feature>
<dbReference type="Gene3D" id="3.40.50.720">
    <property type="entry name" value="NAD(P)-binding Rossmann-like Domain"/>
    <property type="match status" value="1"/>
</dbReference>
<keyword evidence="5" id="KW-0324">Glycolysis</keyword>
<dbReference type="Gene3D" id="3.30.360.10">
    <property type="entry name" value="Dihydrodipicolinate Reductase, domain 2"/>
    <property type="match status" value="1"/>
</dbReference>
<keyword evidence="3 11" id="KW-0560">Oxidoreductase</keyword>
<dbReference type="InterPro" id="IPR020831">
    <property type="entry name" value="GlycerAld/Erythrose_P_DH"/>
</dbReference>
<evidence type="ECO:0000313" key="13">
    <source>
        <dbReference type="EMBL" id="ACZ51445.1"/>
    </source>
</evidence>
<dbReference type="GO" id="GO:0006096">
    <property type="term" value="P:glycolytic process"/>
    <property type="evidence" value="ECO:0007669"/>
    <property type="project" value="UniProtKB-KW"/>
</dbReference>
<dbReference type="FunFam" id="3.30.360.10:FF:000001">
    <property type="entry name" value="Glyceraldehyde-3-phosphate dehydrogenase"/>
    <property type="match status" value="1"/>
</dbReference>
<evidence type="ECO:0000256" key="2">
    <source>
        <dbReference type="ARBA" id="ARBA00007406"/>
    </source>
</evidence>
<dbReference type="InterPro" id="IPR036291">
    <property type="entry name" value="NAD(P)-bd_dom_sf"/>
</dbReference>
<protein>
    <recommendedName>
        <fullName evidence="11">Glyceraldehyde-3-phosphate dehydrogenase</fullName>
        <ecNumber evidence="11">1.2.1.-</ecNumber>
    </recommendedName>
</protein>
<evidence type="ECO:0000256" key="5">
    <source>
        <dbReference type="ARBA" id="ARBA00023152"/>
    </source>
</evidence>
<feature type="binding site" evidence="8">
    <location>
        <position position="85"/>
    </location>
    <ligand>
        <name>NAD(+)</name>
        <dbReference type="ChEBI" id="CHEBI:57540"/>
    </ligand>
</feature>
<dbReference type="GO" id="GO:0051287">
    <property type="term" value="F:NAD binding"/>
    <property type="evidence" value="ECO:0007669"/>
    <property type="project" value="InterPro"/>
</dbReference>
<dbReference type="CDD" id="cd05214">
    <property type="entry name" value="GAPDH_I_N"/>
    <property type="match status" value="1"/>
</dbReference>
<feature type="binding site" evidence="8">
    <location>
        <position position="321"/>
    </location>
    <ligand>
        <name>NAD(+)</name>
        <dbReference type="ChEBI" id="CHEBI:57540"/>
    </ligand>
</feature>
<proteinExistence type="evidence at transcript level"/>
<dbReference type="PROSITE" id="PS00071">
    <property type="entry name" value="GAPDH"/>
    <property type="match status" value="1"/>
</dbReference>
<name>G8XWY8_9ASTR</name>
<dbReference type="AlphaFoldDB" id="G8XWY8"/>
<keyword evidence="4 8" id="KW-0520">NAD</keyword>
<dbReference type="CDD" id="cd18126">
    <property type="entry name" value="GAPDH_I_C"/>
    <property type="match status" value="1"/>
</dbReference>
<comment type="pathway">
    <text evidence="1">Carbohydrate degradation; glycolysis; pyruvate from D-glyceraldehyde 3-phosphate: step 1/5.</text>
</comment>
<feature type="binding site" evidence="7">
    <location>
        <begin position="156"/>
        <end position="158"/>
    </location>
    <ligand>
        <name>D-glyceraldehyde 3-phosphate</name>
        <dbReference type="ChEBI" id="CHEBI:59776"/>
    </ligand>
</feature>
<dbReference type="PIRSF" id="PIRSF000149">
    <property type="entry name" value="GAP_DH"/>
    <property type="match status" value="1"/>
</dbReference>
<evidence type="ECO:0000256" key="4">
    <source>
        <dbReference type="ARBA" id="ARBA00023027"/>
    </source>
</evidence>
<dbReference type="InterPro" id="IPR020829">
    <property type="entry name" value="GlycerAld_3-P_DH_cat"/>
</dbReference>
<dbReference type="PANTHER" id="PTHR10836">
    <property type="entry name" value="GLYCERALDEHYDE 3-PHOSPHATE DEHYDROGENASE"/>
    <property type="match status" value="1"/>
</dbReference>
<evidence type="ECO:0000256" key="10">
    <source>
        <dbReference type="RuleBase" id="RU000397"/>
    </source>
</evidence>
<feature type="binding site" evidence="7">
    <location>
        <position position="239"/>
    </location>
    <ligand>
        <name>D-glyceraldehyde 3-phosphate</name>
        <dbReference type="ChEBI" id="CHEBI:59776"/>
    </ligand>
</feature>